<organism evidence="1 2">
    <name type="scientific">Duganella qianjiadongensis</name>
    <dbReference type="NCBI Taxonomy" id="2692176"/>
    <lineage>
        <taxon>Bacteria</taxon>
        <taxon>Pseudomonadati</taxon>
        <taxon>Pseudomonadota</taxon>
        <taxon>Betaproteobacteria</taxon>
        <taxon>Burkholderiales</taxon>
        <taxon>Oxalobacteraceae</taxon>
        <taxon>Telluria group</taxon>
        <taxon>Duganella</taxon>
    </lineage>
</organism>
<name>A0ABW9VIW1_9BURK</name>
<reference evidence="1 2" key="1">
    <citation type="submission" date="2019-12" db="EMBL/GenBank/DDBJ databases">
        <title>Novel species isolated from a subtropical stream in China.</title>
        <authorList>
            <person name="Lu H."/>
        </authorList>
    </citation>
    <scope>NUCLEOTIDE SEQUENCE [LARGE SCALE GENOMIC DNA]</scope>
    <source>
        <strain evidence="1 2">CY13W</strain>
    </source>
</reference>
<protein>
    <submittedName>
        <fullName evidence="1">Uncharacterized protein</fullName>
    </submittedName>
</protein>
<accession>A0ABW9VIW1</accession>
<dbReference type="RefSeq" id="WP_161037874.1">
    <property type="nucleotide sequence ID" value="NZ_WWCM01000002.1"/>
</dbReference>
<evidence type="ECO:0000313" key="2">
    <source>
        <dbReference type="Proteomes" id="UP000478090"/>
    </source>
</evidence>
<evidence type="ECO:0000313" key="1">
    <source>
        <dbReference type="EMBL" id="MYM38468.1"/>
    </source>
</evidence>
<dbReference type="Proteomes" id="UP000478090">
    <property type="component" value="Unassembled WGS sequence"/>
</dbReference>
<dbReference type="EMBL" id="WWCM01000002">
    <property type="protein sequence ID" value="MYM38468.1"/>
    <property type="molecule type" value="Genomic_DNA"/>
</dbReference>
<proteinExistence type="predicted"/>
<gene>
    <name evidence="1" type="ORF">GTP27_03900</name>
</gene>
<comment type="caution">
    <text evidence="1">The sequence shown here is derived from an EMBL/GenBank/DDBJ whole genome shotgun (WGS) entry which is preliminary data.</text>
</comment>
<keyword evidence="2" id="KW-1185">Reference proteome</keyword>
<sequence>MPSRAENSSAVVSAVPSNFVEVILHPNSRIYTPVQSTCARKPWSALQSKIHSVWGDLREKIGLTSEVRRIRNKLPELLSENSTPELARFLAHLEKTGEFTLHAAVQEKMLRQEKQSVMNTVNQELNERLTELRSNVHRCCDRTFRNPDYVACHLDYLRSVMKVQSELSSDSSHLEKARMFIANLNDQAQLLSPEQQQQLCEIRQSLR</sequence>